<feature type="transmembrane region" description="Helical" evidence="2">
    <location>
        <begin position="152"/>
        <end position="168"/>
    </location>
</feature>
<evidence type="ECO:0000256" key="1">
    <source>
        <dbReference type="SAM" id="MobiDB-lite"/>
    </source>
</evidence>
<sequence>MSTLTNQMPPPGPPGWGQGSQGGPGGPPPGFGGPQGYSNPPGQFGAPGPGNAPPYSDRTEPYAPSPYPPNPYPPQPYPGNQTYPVPPGYGPPPAGASPVGAGVLGKRRNPFAVWLGLPIITLGIYSLVWVYKTNKELSAYNPRIQVNPALSVLAYVIGWVLIVPPFVATWRLGTRTRDAQRAAGLPELSPGVAFVLWLVGGGALYLQYEINKIWARYPGAVEGQQVPLSF</sequence>
<organism evidence="4 5">
    <name type="scientific">Parafrankia irregularis</name>
    <dbReference type="NCBI Taxonomy" id="795642"/>
    <lineage>
        <taxon>Bacteria</taxon>
        <taxon>Bacillati</taxon>
        <taxon>Actinomycetota</taxon>
        <taxon>Actinomycetes</taxon>
        <taxon>Frankiales</taxon>
        <taxon>Frankiaceae</taxon>
        <taxon>Parafrankia</taxon>
    </lineage>
</organism>
<keyword evidence="2" id="KW-1133">Transmembrane helix</keyword>
<feature type="compositionally biased region" description="Pro residues" evidence="1">
    <location>
        <begin position="63"/>
        <end position="77"/>
    </location>
</feature>
<proteinExistence type="predicted"/>
<dbReference type="EMBL" id="FAOZ01000039">
    <property type="protein sequence ID" value="CUU60388.1"/>
    <property type="molecule type" value="Genomic_DNA"/>
</dbReference>
<reference evidence="5" key="1">
    <citation type="submission" date="2015-11" db="EMBL/GenBank/DDBJ databases">
        <authorList>
            <person name="Varghese N."/>
        </authorList>
    </citation>
    <scope>NUCLEOTIDE SEQUENCE [LARGE SCALE GENOMIC DNA]</scope>
    <source>
        <strain evidence="5">DSM 45899</strain>
    </source>
</reference>
<name>A0A0S4QYM3_9ACTN</name>
<feature type="compositionally biased region" description="Gly residues" evidence="1">
    <location>
        <begin position="15"/>
        <end position="24"/>
    </location>
</feature>
<evidence type="ECO:0000256" key="2">
    <source>
        <dbReference type="SAM" id="Phobius"/>
    </source>
</evidence>
<dbReference type="Proteomes" id="UP000198802">
    <property type="component" value="Unassembled WGS sequence"/>
</dbReference>
<dbReference type="AlphaFoldDB" id="A0A0S4QYM3"/>
<feature type="region of interest" description="Disordered" evidence="1">
    <location>
        <begin position="1"/>
        <end position="91"/>
    </location>
</feature>
<gene>
    <name evidence="4" type="ORF">Ga0074812_13922</name>
</gene>
<dbReference type="InterPro" id="IPR025328">
    <property type="entry name" value="DUF4234"/>
</dbReference>
<feature type="transmembrane region" description="Helical" evidence="2">
    <location>
        <begin position="111"/>
        <end position="131"/>
    </location>
</feature>
<evidence type="ECO:0000259" key="3">
    <source>
        <dbReference type="Pfam" id="PF14018"/>
    </source>
</evidence>
<keyword evidence="5" id="KW-1185">Reference proteome</keyword>
<evidence type="ECO:0000313" key="5">
    <source>
        <dbReference type="Proteomes" id="UP000198802"/>
    </source>
</evidence>
<dbReference type="Pfam" id="PF14018">
    <property type="entry name" value="DUF4234"/>
    <property type="match status" value="1"/>
</dbReference>
<feature type="transmembrane region" description="Helical" evidence="2">
    <location>
        <begin position="188"/>
        <end position="206"/>
    </location>
</feature>
<keyword evidence="2" id="KW-0472">Membrane</keyword>
<feature type="domain" description="DUF4234" evidence="3">
    <location>
        <begin position="110"/>
        <end position="177"/>
    </location>
</feature>
<accession>A0A0S4QYM3</accession>
<protein>
    <recommendedName>
        <fullName evidence="3">DUF4234 domain-containing protein</fullName>
    </recommendedName>
</protein>
<evidence type="ECO:0000313" key="4">
    <source>
        <dbReference type="EMBL" id="CUU60388.1"/>
    </source>
</evidence>
<keyword evidence="2" id="KW-0812">Transmembrane</keyword>
<dbReference type="RefSeq" id="WP_006543705.1">
    <property type="nucleotide sequence ID" value="NZ_FAOZ01000039.1"/>
</dbReference>